<protein>
    <submittedName>
        <fullName evidence="1">Uncharacterized protein</fullName>
    </submittedName>
</protein>
<sequence length="59" mass="7043">MQVLRETDIYVWLIRNELFKETVAHEIKAPPKRGLLDELDEEILNNKVQSKRLARQLLK</sequence>
<organism evidence="1 2">
    <name type="scientific">Bacillus cereus</name>
    <dbReference type="NCBI Taxonomy" id="1396"/>
    <lineage>
        <taxon>Bacteria</taxon>
        <taxon>Bacillati</taxon>
        <taxon>Bacillota</taxon>
        <taxon>Bacilli</taxon>
        <taxon>Bacillales</taxon>
        <taxon>Bacillaceae</taxon>
        <taxon>Bacillus</taxon>
        <taxon>Bacillus cereus group</taxon>
    </lineage>
</organism>
<evidence type="ECO:0000313" key="1">
    <source>
        <dbReference type="EMBL" id="PFU40464.1"/>
    </source>
</evidence>
<dbReference type="EMBL" id="NVDG01000031">
    <property type="protein sequence ID" value="PFU40464.1"/>
    <property type="molecule type" value="Genomic_DNA"/>
</dbReference>
<proteinExistence type="predicted"/>
<evidence type="ECO:0000313" key="2">
    <source>
        <dbReference type="Proteomes" id="UP000224076"/>
    </source>
</evidence>
<reference evidence="1 2" key="1">
    <citation type="submission" date="2017-09" db="EMBL/GenBank/DDBJ databases">
        <title>Large-scale bioinformatics analysis of Bacillus genomes uncovers conserved roles of natural products in bacterial physiology.</title>
        <authorList>
            <consortium name="Agbiome Team Llc"/>
            <person name="Bleich R.M."/>
            <person name="Grubbs K.J."/>
            <person name="Santa Maria K.C."/>
            <person name="Allen S.E."/>
            <person name="Farag S."/>
            <person name="Shank E.A."/>
            <person name="Bowers A."/>
        </authorList>
    </citation>
    <scope>NUCLEOTIDE SEQUENCE [LARGE SCALE GENOMIC DNA]</scope>
    <source>
        <strain evidence="1 2">AFS061806</strain>
    </source>
</reference>
<comment type="caution">
    <text evidence="1">The sequence shown here is derived from an EMBL/GenBank/DDBJ whole genome shotgun (WGS) entry which is preliminary data.</text>
</comment>
<dbReference type="Proteomes" id="UP000224076">
    <property type="component" value="Unassembled WGS sequence"/>
</dbReference>
<gene>
    <name evidence="1" type="ORF">COK86_19365</name>
</gene>
<dbReference type="AlphaFoldDB" id="A0A2B3U1F0"/>
<accession>A0A2B3U1F0</accession>
<name>A0A2B3U1F0_BACCE</name>